<dbReference type="InterPro" id="IPR005467">
    <property type="entry name" value="His_kinase_dom"/>
</dbReference>
<gene>
    <name evidence="9" type="ORF">JF50_16220</name>
</gene>
<dbReference type="InterPro" id="IPR003594">
    <property type="entry name" value="HATPase_dom"/>
</dbReference>
<keyword evidence="5" id="KW-0418">Kinase</keyword>
<keyword evidence="3" id="KW-0597">Phosphoprotein</keyword>
<feature type="transmembrane region" description="Helical" evidence="7">
    <location>
        <begin position="16"/>
        <end position="39"/>
    </location>
</feature>
<evidence type="ECO:0000256" key="3">
    <source>
        <dbReference type="ARBA" id="ARBA00022553"/>
    </source>
</evidence>
<comment type="catalytic activity">
    <reaction evidence="1">
        <text>ATP + protein L-histidine = ADP + protein N-phospho-L-histidine.</text>
        <dbReference type="EC" id="2.7.13.3"/>
    </reaction>
</comment>
<dbReference type="InterPro" id="IPR004358">
    <property type="entry name" value="Sig_transdc_His_kin-like_C"/>
</dbReference>
<evidence type="ECO:0000256" key="6">
    <source>
        <dbReference type="ARBA" id="ARBA00023012"/>
    </source>
</evidence>
<evidence type="ECO:0000256" key="1">
    <source>
        <dbReference type="ARBA" id="ARBA00000085"/>
    </source>
</evidence>
<keyword evidence="4" id="KW-0808">Transferase</keyword>
<dbReference type="Pfam" id="PF02518">
    <property type="entry name" value="HATPase_c"/>
    <property type="match status" value="1"/>
</dbReference>
<keyword evidence="7" id="KW-1133">Transmembrane helix</keyword>
<sequence>MNRSITFTDLYNSLKFTAAMTVLFAASFLVTSICILSYIKSSQEKELVEYVEEIKGLYIEDGYESVLHEFDLEEQPIWDRVESIERLVDHEFIFALVDRGVLLVGSKLEFSSNTEPEWSSFDLKSEHDFQLLTLSIALTEDVSLSIAQPLSYEYMFSKQLLWQASLIGVVLIAFILFFIRLLFNYRRRLEIQTLMTQLDEVSRSPDSVRLSCEVNDSVLHDLTASVNLMLDKVSKLHGTTKTMSVGIAHDLKTPLSRVANRLQSMAQDVGDDIAITSHIGHATKDLHSVISTFNNLVRLNSIESGKHKQNFQLINLSELINDLTLSYEPVFEDSGRVLSHSTVDCVCCFGDKDLLNQLLCNLLENALEYSNEGSHVWIRLQSHTNCALLQVGDNGPGIDKEDQPYIFDRFYRADLGRTKPGNGLGLSIVKAICDVHGASLVLLPDQSGAVFNIEVPISNQ</sequence>
<dbReference type="Gene3D" id="1.10.287.130">
    <property type="match status" value="1"/>
</dbReference>
<evidence type="ECO:0000313" key="10">
    <source>
        <dbReference type="Proteomes" id="UP000031327"/>
    </source>
</evidence>
<evidence type="ECO:0000256" key="2">
    <source>
        <dbReference type="ARBA" id="ARBA00012438"/>
    </source>
</evidence>
<dbReference type="PROSITE" id="PS50109">
    <property type="entry name" value="HIS_KIN"/>
    <property type="match status" value="1"/>
</dbReference>
<dbReference type="GO" id="GO:0004721">
    <property type="term" value="F:phosphoprotein phosphatase activity"/>
    <property type="evidence" value="ECO:0007669"/>
    <property type="project" value="TreeGrafter"/>
</dbReference>
<dbReference type="CDD" id="cd00075">
    <property type="entry name" value="HATPase"/>
    <property type="match status" value="1"/>
</dbReference>
<dbReference type="InterPro" id="IPR050351">
    <property type="entry name" value="BphY/WalK/GraS-like"/>
</dbReference>
<dbReference type="Proteomes" id="UP000031327">
    <property type="component" value="Unassembled WGS sequence"/>
</dbReference>
<dbReference type="InterPro" id="IPR036890">
    <property type="entry name" value="HATPase_C_sf"/>
</dbReference>
<keyword evidence="7" id="KW-0812">Transmembrane</keyword>
<evidence type="ECO:0000256" key="5">
    <source>
        <dbReference type="ARBA" id="ARBA00022777"/>
    </source>
</evidence>
<keyword evidence="6" id="KW-0902">Two-component regulatory system</keyword>
<dbReference type="SUPFAM" id="SSF55874">
    <property type="entry name" value="ATPase domain of HSP90 chaperone/DNA topoisomerase II/histidine kinase"/>
    <property type="match status" value="1"/>
</dbReference>
<dbReference type="Gene3D" id="3.30.565.10">
    <property type="entry name" value="Histidine kinase-like ATPase, C-terminal domain"/>
    <property type="match status" value="1"/>
</dbReference>
<protein>
    <recommendedName>
        <fullName evidence="2">histidine kinase</fullName>
        <ecNumber evidence="2">2.7.13.3</ecNumber>
    </recommendedName>
</protein>
<dbReference type="EC" id="2.7.13.3" evidence="2"/>
<dbReference type="PANTHER" id="PTHR45453">
    <property type="entry name" value="PHOSPHATE REGULON SENSOR PROTEIN PHOR"/>
    <property type="match status" value="1"/>
</dbReference>
<comment type="caution">
    <text evidence="9">The sequence shown here is derived from an EMBL/GenBank/DDBJ whole genome shotgun (WGS) entry which is preliminary data.</text>
</comment>
<evidence type="ECO:0000313" key="9">
    <source>
        <dbReference type="EMBL" id="KID55888.1"/>
    </source>
</evidence>
<dbReference type="GO" id="GO:0005886">
    <property type="term" value="C:plasma membrane"/>
    <property type="evidence" value="ECO:0007669"/>
    <property type="project" value="TreeGrafter"/>
</dbReference>
<dbReference type="PANTHER" id="PTHR45453:SF1">
    <property type="entry name" value="PHOSPHATE REGULON SENSOR PROTEIN PHOR"/>
    <property type="match status" value="1"/>
</dbReference>
<dbReference type="InterPro" id="IPR036097">
    <property type="entry name" value="HisK_dim/P_sf"/>
</dbReference>
<keyword evidence="7" id="KW-0472">Membrane</keyword>
<evidence type="ECO:0000256" key="7">
    <source>
        <dbReference type="SAM" id="Phobius"/>
    </source>
</evidence>
<feature type="transmembrane region" description="Helical" evidence="7">
    <location>
        <begin position="160"/>
        <end position="183"/>
    </location>
</feature>
<dbReference type="GO" id="GO:0000155">
    <property type="term" value="F:phosphorelay sensor kinase activity"/>
    <property type="evidence" value="ECO:0007669"/>
    <property type="project" value="InterPro"/>
</dbReference>
<dbReference type="EMBL" id="JWIC01000007">
    <property type="protein sequence ID" value="KID55888.1"/>
    <property type="molecule type" value="Genomic_DNA"/>
</dbReference>
<proteinExistence type="predicted"/>
<dbReference type="PRINTS" id="PR00344">
    <property type="entry name" value="BCTRLSENSOR"/>
</dbReference>
<dbReference type="SUPFAM" id="SSF47384">
    <property type="entry name" value="Homodimeric domain of signal transducing histidine kinase"/>
    <property type="match status" value="1"/>
</dbReference>
<dbReference type="GO" id="GO:0016036">
    <property type="term" value="P:cellular response to phosphate starvation"/>
    <property type="evidence" value="ECO:0007669"/>
    <property type="project" value="TreeGrafter"/>
</dbReference>
<organism evidence="9 10">
    <name type="scientific">Pseudoalteromonas luteoviolacea</name>
    <dbReference type="NCBI Taxonomy" id="43657"/>
    <lineage>
        <taxon>Bacteria</taxon>
        <taxon>Pseudomonadati</taxon>
        <taxon>Pseudomonadota</taxon>
        <taxon>Gammaproteobacteria</taxon>
        <taxon>Alteromonadales</taxon>
        <taxon>Pseudoalteromonadaceae</taxon>
        <taxon>Pseudoalteromonas</taxon>
    </lineage>
</organism>
<dbReference type="SMART" id="SM00387">
    <property type="entry name" value="HATPase_c"/>
    <property type="match status" value="1"/>
</dbReference>
<name>A0A0C1MN02_9GAMM</name>
<feature type="domain" description="Histidine kinase" evidence="8">
    <location>
        <begin position="246"/>
        <end position="459"/>
    </location>
</feature>
<accession>A0A0C1MN02</accession>
<reference evidence="9 10" key="1">
    <citation type="submission" date="2014-12" db="EMBL/GenBank/DDBJ databases">
        <title>Draft Genome Sequence of Pseudoalteromonas luteoviolacea HI1.</title>
        <authorList>
            <person name="Asahina A.Y."/>
            <person name="Hadfield M.G."/>
        </authorList>
    </citation>
    <scope>NUCLEOTIDE SEQUENCE [LARGE SCALE GENOMIC DNA]</scope>
    <source>
        <strain evidence="9 10">HI1</strain>
    </source>
</reference>
<dbReference type="AlphaFoldDB" id="A0A0C1MN02"/>
<evidence type="ECO:0000256" key="4">
    <source>
        <dbReference type="ARBA" id="ARBA00022679"/>
    </source>
</evidence>
<evidence type="ECO:0000259" key="8">
    <source>
        <dbReference type="PROSITE" id="PS50109"/>
    </source>
</evidence>